<evidence type="ECO:0000313" key="2">
    <source>
        <dbReference type="EMBL" id="GIZ41451.1"/>
    </source>
</evidence>
<keyword evidence="3" id="KW-1185">Reference proteome</keyword>
<evidence type="ECO:0000256" key="1">
    <source>
        <dbReference type="SAM" id="MobiDB-lite"/>
    </source>
</evidence>
<feature type="region of interest" description="Disordered" evidence="1">
    <location>
        <begin position="504"/>
        <end position="579"/>
    </location>
</feature>
<dbReference type="RefSeq" id="XP_044655938.1">
    <property type="nucleotide sequence ID" value="XM_044800003.1"/>
</dbReference>
<feature type="compositionally biased region" description="Polar residues" evidence="1">
    <location>
        <begin position="523"/>
        <end position="533"/>
    </location>
</feature>
<organism evidence="2 3">
    <name type="scientific">Cercospora kikuchii</name>
    <dbReference type="NCBI Taxonomy" id="84275"/>
    <lineage>
        <taxon>Eukaryota</taxon>
        <taxon>Fungi</taxon>
        <taxon>Dikarya</taxon>
        <taxon>Ascomycota</taxon>
        <taxon>Pezizomycotina</taxon>
        <taxon>Dothideomycetes</taxon>
        <taxon>Dothideomycetidae</taxon>
        <taxon>Mycosphaerellales</taxon>
        <taxon>Mycosphaerellaceae</taxon>
        <taxon>Cercospora</taxon>
    </lineage>
</organism>
<dbReference type="GeneID" id="68290329"/>
<sequence length="971" mass="105975">MSYIKPELKGRAPGDHAQDPSSHSASRTLTQRPRVLMKPGMPRAQQSIYAMSDPVYKTVNKRWSLDFSDTTDVDYMSSNYCWAPSEMSDSESIAGRIATGSPGVEWQNMQFLASNLALQKASPSNTVSPSKPTAGYTHSQPRARQDSAVGSGPYISAPTLPHGKAEPRDEHTGAARLHMDQRPAPNSVKRCATEMSHDVMGRPFSPRKSPRWHVLEGPRRTCSLDPGHFAKSGLGRDNSIGNTDCRRLPTSNTWPQIARRDTLRRIPAIDEADTARPIASIACQTNSRAHTDFQHVKRDSVSFVVNVEASPPDCQAWVLNQPEQCKDQVHDVPFDPPSTLYQPESELDCHESGENATSCVGVLSMRTYLAAKGSGPGCTLATWEDAEDMLEELVRSDVSSSLRGENLYLHQLIDLVPSAAKDAYKEVDAATVDSWLFAYLIDDNDALEIDALLEVLLLICMGLCDLEVTVYQLACFIASWLRSLAAITNDLLLPDAHTHAAPTPCSLGSSGNGSNLQEHAGDGNNNASSSQRSGMGDTGNGGTGSKPSGKRRFSGGPDRGDEHFEGNEPGPEGNAEDGFAGKLNAQIPCVHASCTAIHRYISGVIRCLKKHKVRVCPICWCQFRDEKSLQSHQYLQELNRTQQADTGLYLTPSTCEKHCVSLCDENADPEVLRSSEAIKNQRHRLTGACLKQKCPESRAAQWRYLYALTYPGSEEVPDFVLKQKKPRLKSIEEELALGDPHPSPSINAAMHALRRENDAMRSERGHFIHLLELSSSFLAEDKSELAMTLRRCISEKVSGHAYSAQTGPSHGIDDSAAPAPTMPLTPKSCAPQTRQVSVGAGASAPFSTQNFQNTPSWIPLHQRRLDLSSMSGSQPVQRTQAAAALYQQRVAPPNYGSKDVSAAIYEPQPQALGNWLPLSMDPTSYNTLLPEGSARQPSGYDFNAQQGRQGQFNNLNEHFSFDGIGGSFAGS</sequence>
<feature type="region of interest" description="Disordered" evidence="1">
    <location>
        <begin position="802"/>
        <end position="836"/>
    </location>
</feature>
<feature type="region of interest" description="Disordered" evidence="1">
    <location>
        <begin position="122"/>
        <end position="168"/>
    </location>
</feature>
<dbReference type="OrthoDB" id="3647219at2759"/>
<feature type="compositionally biased region" description="Polar residues" evidence="1">
    <location>
        <begin position="122"/>
        <end position="142"/>
    </location>
</feature>
<evidence type="ECO:0000313" key="3">
    <source>
        <dbReference type="Proteomes" id="UP000825890"/>
    </source>
</evidence>
<feature type="compositionally biased region" description="Basic and acidic residues" evidence="1">
    <location>
        <begin position="1"/>
        <end position="18"/>
    </location>
</feature>
<protein>
    <submittedName>
        <fullName evidence="2">Uncharacterized protein</fullName>
    </submittedName>
</protein>
<accession>A0A9P3CGF1</accession>
<feature type="region of interest" description="Disordered" evidence="1">
    <location>
        <begin position="1"/>
        <end position="32"/>
    </location>
</feature>
<dbReference type="AlphaFoldDB" id="A0A9P3CGF1"/>
<gene>
    <name evidence="2" type="ORF">CKM354_000475400</name>
</gene>
<dbReference type="EMBL" id="BOLY01000003">
    <property type="protein sequence ID" value="GIZ41451.1"/>
    <property type="molecule type" value="Genomic_DNA"/>
</dbReference>
<feature type="compositionally biased region" description="Polar residues" evidence="1">
    <location>
        <begin position="19"/>
        <end position="31"/>
    </location>
</feature>
<name>A0A9P3CGF1_9PEZI</name>
<feature type="compositionally biased region" description="Low complexity" evidence="1">
    <location>
        <begin position="506"/>
        <end position="516"/>
    </location>
</feature>
<proteinExistence type="predicted"/>
<reference evidence="2 3" key="1">
    <citation type="submission" date="2021-01" db="EMBL/GenBank/DDBJ databases">
        <title>Cercospora kikuchii MAFF 305040 whole genome shotgun sequence.</title>
        <authorList>
            <person name="Kashiwa T."/>
            <person name="Suzuki T."/>
        </authorList>
    </citation>
    <scope>NUCLEOTIDE SEQUENCE [LARGE SCALE GENOMIC DNA]</scope>
    <source>
        <strain evidence="2 3">MAFF 305040</strain>
    </source>
</reference>
<dbReference type="Proteomes" id="UP000825890">
    <property type="component" value="Unassembled WGS sequence"/>
</dbReference>
<comment type="caution">
    <text evidence="2">The sequence shown here is derived from an EMBL/GenBank/DDBJ whole genome shotgun (WGS) entry which is preliminary data.</text>
</comment>